<evidence type="ECO:0000313" key="2">
    <source>
        <dbReference type="EMBL" id="KAJ4445776.1"/>
    </source>
</evidence>
<dbReference type="Pfam" id="PF00078">
    <property type="entry name" value="RVT_1"/>
    <property type="match status" value="1"/>
</dbReference>
<accession>A0ABQ8TI06</accession>
<evidence type="ECO:0000313" key="3">
    <source>
        <dbReference type="Proteomes" id="UP001148838"/>
    </source>
</evidence>
<protein>
    <recommendedName>
        <fullName evidence="1">Reverse transcriptase domain-containing protein</fullName>
    </recommendedName>
</protein>
<dbReference type="InterPro" id="IPR043502">
    <property type="entry name" value="DNA/RNA_pol_sf"/>
</dbReference>
<keyword evidence="3" id="KW-1185">Reference proteome</keyword>
<dbReference type="EMBL" id="JAJSOF020000009">
    <property type="protein sequence ID" value="KAJ4445776.1"/>
    <property type="molecule type" value="Genomic_DNA"/>
</dbReference>
<dbReference type="PANTHER" id="PTHR47027">
    <property type="entry name" value="REVERSE TRANSCRIPTASE DOMAIN-CONTAINING PROTEIN"/>
    <property type="match status" value="1"/>
</dbReference>
<dbReference type="InterPro" id="IPR000477">
    <property type="entry name" value="RT_dom"/>
</dbReference>
<organism evidence="2 3">
    <name type="scientific">Periplaneta americana</name>
    <name type="common">American cockroach</name>
    <name type="synonym">Blatta americana</name>
    <dbReference type="NCBI Taxonomy" id="6978"/>
    <lineage>
        <taxon>Eukaryota</taxon>
        <taxon>Metazoa</taxon>
        <taxon>Ecdysozoa</taxon>
        <taxon>Arthropoda</taxon>
        <taxon>Hexapoda</taxon>
        <taxon>Insecta</taxon>
        <taxon>Pterygota</taxon>
        <taxon>Neoptera</taxon>
        <taxon>Polyneoptera</taxon>
        <taxon>Dictyoptera</taxon>
        <taxon>Blattodea</taxon>
        <taxon>Blattoidea</taxon>
        <taxon>Blattidae</taxon>
        <taxon>Blattinae</taxon>
        <taxon>Periplaneta</taxon>
    </lineage>
</organism>
<dbReference type="PROSITE" id="PS50878">
    <property type="entry name" value="RT_POL"/>
    <property type="match status" value="1"/>
</dbReference>
<gene>
    <name evidence="2" type="ORF">ANN_12461</name>
</gene>
<name>A0ABQ8TI06_PERAM</name>
<feature type="domain" description="Reverse transcriptase" evidence="1">
    <location>
        <begin position="1"/>
        <end position="311"/>
    </location>
</feature>
<comment type="caution">
    <text evidence="2">The sequence shown here is derived from an EMBL/GenBank/DDBJ whole genome shotgun (WGS) entry which is preliminary data.</text>
</comment>
<dbReference type="SUPFAM" id="SSF56672">
    <property type="entry name" value="DNA/RNA polymerases"/>
    <property type="match status" value="1"/>
</dbReference>
<dbReference type="PANTHER" id="PTHR47027:SF20">
    <property type="entry name" value="REVERSE TRANSCRIPTASE-LIKE PROTEIN WITH RNA-DIRECTED DNA POLYMERASE DOMAIN"/>
    <property type="match status" value="1"/>
</dbReference>
<evidence type="ECO:0000259" key="1">
    <source>
        <dbReference type="PROSITE" id="PS50878"/>
    </source>
</evidence>
<sequence>MCPGSSTESYPAFVRIGLRENPRENRNHVTCPDRDSNPGHLVSRPDALTVTPQVWAHEVLLRPTCTRQKFVTFLIYDFLTADWMTKASQLNNNRRSSILSSSLHVLGLVARYGLLPTLERSAQGSLAHRMLSVWFLTHMMSFKFVIRDRKNLYIDDNSRIMSSVYSVNLLTDKKIMEKKWEYKGTVHPLFIDFKKAYDSIKREVLYDILIEFGIPKKLVRLIKMCLSETYSRVRIGQFLSDAFPIHCGLKQGDALSPLLFNFALEYAIRKVQDNTQGLELNGLHQLLVYADDVNMLGENTQTIRENTEILL</sequence>
<proteinExistence type="predicted"/>
<dbReference type="Proteomes" id="UP001148838">
    <property type="component" value="Unassembled WGS sequence"/>
</dbReference>
<reference evidence="2 3" key="1">
    <citation type="journal article" date="2022" name="Allergy">
        <title>Genome assembly and annotation of Periplaneta americana reveal a comprehensive cockroach allergen profile.</title>
        <authorList>
            <person name="Wang L."/>
            <person name="Xiong Q."/>
            <person name="Saelim N."/>
            <person name="Wang L."/>
            <person name="Nong W."/>
            <person name="Wan A.T."/>
            <person name="Shi M."/>
            <person name="Liu X."/>
            <person name="Cao Q."/>
            <person name="Hui J.H.L."/>
            <person name="Sookrung N."/>
            <person name="Leung T.F."/>
            <person name="Tungtrongchitr A."/>
            <person name="Tsui S.K.W."/>
        </authorList>
    </citation>
    <scope>NUCLEOTIDE SEQUENCE [LARGE SCALE GENOMIC DNA]</scope>
    <source>
        <strain evidence="2">PWHHKU_190912</strain>
    </source>
</reference>